<dbReference type="SMART" id="SM00612">
    <property type="entry name" value="Kelch"/>
    <property type="match status" value="4"/>
</dbReference>
<feature type="signal peptide" evidence="1">
    <location>
        <begin position="1"/>
        <end position="21"/>
    </location>
</feature>
<dbReference type="Pfam" id="PF24681">
    <property type="entry name" value="Kelch_KLHDC2_KLHL20_DRC7"/>
    <property type="match status" value="1"/>
</dbReference>
<organism evidence="2 3">
    <name type="scientific">Achaetomium macrosporum</name>
    <dbReference type="NCBI Taxonomy" id="79813"/>
    <lineage>
        <taxon>Eukaryota</taxon>
        <taxon>Fungi</taxon>
        <taxon>Dikarya</taxon>
        <taxon>Ascomycota</taxon>
        <taxon>Pezizomycotina</taxon>
        <taxon>Sordariomycetes</taxon>
        <taxon>Sordariomycetidae</taxon>
        <taxon>Sordariales</taxon>
        <taxon>Chaetomiaceae</taxon>
        <taxon>Achaetomium</taxon>
    </lineage>
</organism>
<gene>
    <name evidence="2" type="ORF">C8A03DRAFT_48029</name>
</gene>
<dbReference type="Gene3D" id="2.120.10.80">
    <property type="entry name" value="Kelch-type beta propeller"/>
    <property type="match status" value="2"/>
</dbReference>
<evidence type="ECO:0000313" key="3">
    <source>
        <dbReference type="Proteomes" id="UP001303760"/>
    </source>
</evidence>
<accession>A0AAN7H9X4</accession>
<evidence type="ECO:0000313" key="2">
    <source>
        <dbReference type="EMBL" id="KAK4233420.1"/>
    </source>
</evidence>
<name>A0AAN7H9X4_9PEZI</name>
<dbReference type="PANTHER" id="PTHR45632">
    <property type="entry name" value="LD33804P"/>
    <property type="match status" value="1"/>
</dbReference>
<reference evidence="2" key="1">
    <citation type="journal article" date="2023" name="Mol. Phylogenet. Evol.">
        <title>Genome-scale phylogeny and comparative genomics of the fungal order Sordariales.</title>
        <authorList>
            <person name="Hensen N."/>
            <person name="Bonometti L."/>
            <person name="Westerberg I."/>
            <person name="Brannstrom I.O."/>
            <person name="Guillou S."/>
            <person name="Cros-Aarteil S."/>
            <person name="Calhoun S."/>
            <person name="Haridas S."/>
            <person name="Kuo A."/>
            <person name="Mondo S."/>
            <person name="Pangilinan J."/>
            <person name="Riley R."/>
            <person name="LaButti K."/>
            <person name="Andreopoulos B."/>
            <person name="Lipzen A."/>
            <person name="Chen C."/>
            <person name="Yan M."/>
            <person name="Daum C."/>
            <person name="Ng V."/>
            <person name="Clum A."/>
            <person name="Steindorff A."/>
            <person name="Ohm R.A."/>
            <person name="Martin F."/>
            <person name="Silar P."/>
            <person name="Natvig D.O."/>
            <person name="Lalanne C."/>
            <person name="Gautier V."/>
            <person name="Ament-Velasquez S.L."/>
            <person name="Kruys A."/>
            <person name="Hutchinson M.I."/>
            <person name="Powell A.J."/>
            <person name="Barry K."/>
            <person name="Miller A.N."/>
            <person name="Grigoriev I.V."/>
            <person name="Debuchy R."/>
            <person name="Gladieux P."/>
            <person name="Hiltunen Thoren M."/>
            <person name="Johannesson H."/>
        </authorList>
    </citation>
    <scope>NUCLEOTIDE SEQUENCE</scope>
    <source>
        <strain evidence="2">CBS 532.94</strain>
    </source>
</reference>
<dbReference type="SUPFAM" id="SSF117281">
    <property type="entry name" value="Kelch motif"/>
    <property type="match status" value="1"/>
</dbReference>
<keyword evidence="1" id="KW-0732">Signal</keyword>
<sequence length="364" mass="38536">MELFTRTVLLLSVLHGMLVQAAPCNPRSPHWKALAPIPLYPRQEHTTLALNSTTLAILGGIIPITNSSPPLFTTTPLLQLYDIPTNKWHPAPAAPAPIPINHPNAVVVNSKLYLLGGLSDAGDGVWRGTNQSFVYDIRSNTWSALPPMPASDVARGSAAMGVDEQTGVVYLAGGMTQLPLIEGAGVQESVAAVSAFDTRTNQWVSLGSLPRGVRRMPGRRDHAGAAVVQGVLYVLGGRDTGQTNVRGEVFALNLRDLGKGWVTKKGVMPTPRGGVSAAAVGGKVYVFGGEGNPEEGSDGVFGQVEAYDTRTDSWERLGRMRAPRHGTSAVAVGRGVYIPGGGIRLGGAPVDTFDVFYPEACEWL</sequence>
<keyword evidence="3" id="KW-1185">Reference proteome</keyword>
<evidence type="ECO:0008006" key="4">
    <source>
        <dbReference type="Google" id="ProtNLM"/>
    </source>
</evidence>
<feature type="chain" id="PRO_5042859502" description="Galactose oxidase" evidence="1">
    <location>
        <begin position="22"/>
        <end position="364"/>
    </location>
</feature>
<proteinExistence type="predicted"/>
<dbReference type="PANTHER" id="PTHR45632:SF24">
    <property type="entry name" value="GALACTOSE OXIDASE"/>
    <property type="match status" value="1"/>
</dbReference>
<dbReference type="Proteomes" id="UP001303760">
    <property type="component" value="Unassembled WGS sequence"/>
</dbReference>
<protein>
    <recommendedName>
        <fullName evidence="4">Galactose oxidase</fullName>
    </recommendedName>
</protein>
<evidence type="ECO:0000256" key="1">
    <source>
        <dbReference type="SAM" id="SignalP"/>
    </source>
</evidence>
<dbReference type="InterPro" id="IPR015915">
    <property type="entry name" value="Kelch-typ_b-propeller"/>
</dbReference>
<dbReference type="InterPro" id="IPR006652">
    <property type="entry name" value="Kelch_1"/>
</dbReference>
<dbReference type="EMBL" id="MU860561">
    <property type="protein sequence ID" value="KAK4233420.1"/>
    <property type="molecule type" value="Genomic_DNA"/>
</dbReference>
<dbReference type="Pfam" id="PF01344">
    <property type="entry name" value="Kelch_1"/>
    <property type="match status" value="1"/>
</dbReference>
<dbReference type="AlphaFoldDB" id="A0AAN7H9X4"/>
<reference evidence="2" key="2">
    <citation type="submission" date="2023-05" db="EMBL/GenBank/DDBJ databases">
        <authorList>
            <consortium name="Lawrence Berkeley National Laboratory"/>
            <person name="Steindorff A."/>
            <person name="Hensen N."/>
            <person name="Bonometti L."/>
            <person name="Westerberg I."/>
            <person name="Brannstrom I.O."/>
            <person name="Guillou S."/>
            <person name="Cros-Aarteil S."/>
            <person name="Calhoun S."/>
            <person name="Haridas S."/>
            <person name="Kuo A."/>
            <person name="Mondo S."/>
            <person name="Pangilinan J."/>
            <person name="Riley R."/>
            <person name="Labutti K."/>
            <person name="Andreopoulos B."/>
            <person name="Lipzen A."/>
            <person name="Chen C."/>
            <person name="Yanf M."/>
            <person name="Daum C."/>
            <person name="Ng V."/>
            <person name="Clum A."/>
            <person name="Ohm R."/>
            <person name="Martin F."/>
            <person name="Silar P."/>
            <person name="Natvig D."/>
            <person name="Lalanne C."/>
            <person name="Gautier V."/>
            <person name="Ament-Velasquez S.L."/>
            <person name="Kruys A."/>
            <person name="Hutchinson M.I."/>
            <person name="Powell A.J."/>
            <person name="Barry K."/>
            <person name="Miller A.N."/>
            <person name="Grigoriev I.V."/>
            <person name="Debuchy R."/>
            <person name="Gladieux P."/>
            <person name="Thoren M.H."/>
            <person name="Johannesson H."/>
        </authorList>
    </citation>
    <scope>NUCLEOTIDE SEQUENCE</scope>
    <source>
        <strain evidence="2">CBS 532.94</strain>
    </source>
</reference>
<comment type="caution">
    <text evidence="2">The sequence shown here is derived from an EMBL/GenBank/DDBJ whole genome shotgun (WGS) entry which is preliminary data.</text>
</comment>